<name>A0A2A4FC25_9BURK</name>
<dbReference type="InterPro" id="IPR009081">
    <property type="entry name" value="PP-bd_ACP"/>
</dbReference>
<evidence type="ECO:0000313" key="3">
    <source>
        <dbReference type="Proteomes" id="UP000217994"/>
    </source>
</evidence>
<evidence type="ECO:0000259" key="1">
    <source>
        <dbReference type="PROSITE" id="PS50075"/>
    </source>
</evidence>
<reference evidence="2 3" key="1">
    <citation type="submission" date="2017-01" db="EMBL/GenBank/DDBJ databases">
        <title>Whole-Genome Shotgun Sequencing of Two beta-Proteobacterial Species in Search of the Bulgecin Biosynthetic Cluster.</title>
        <authorList>
            <person name="Horsman M.E."/>
            <person name="Marous D.R."/>
            <person name="Li R."/>
            <person name="Oliver R.A."/>
            <person name="Byun B."/>
            <person name="Emrich S.J."/>
            <person name="Boggess B."/>
            <person name="Townsend C.A."/>
            <person name="Mobashery S."/>
        </authorList>
    </citation>
    <scope>NUCLEOTIDE SEQUENCE [LARGE SCALE GENOMIC DNA]</scope>
    <source>
        <strain evidence="2 3">ATCC 31433</strain>
    </source>
</reference>
<sequence>MMTSLESHAAAAAVERIENALLCIASGVLKRAEISSREDLFKTYGMQSLTALRVVVAARAQDIALSIVDLYQHRTVCAVARHLAGPAAEVGNAAPSGRCGGGSVT</sequence>
<feature type="domain" description="Carrier" evidence="1">
    <location>
        <begin position="12"/>
        <end position="87"/>
    </location>
</feature>
<organism evidence="2 3">
    <name type="scientific">Burkholderia ubonensis subsp. mesacidophila</name>
    <dbReference type="NCBI Taxonomy" id="265293"/>
    <lineage>
        <taxon>Bacteria</taxon>
        <taxon>Pseudomonadati</taxon>
        <taxon>Pseudomonadota</taxon>
        <taxon>Betaproteobacteria</taxon>
        <taxon>Burkholderiales</taxon>
        <taxon>Burkholderiaceae</taxon>
        <taxon>Burkholderia</taxon>
        <taxon>Burkholderia cepacia complex</taxon>
    </lineage>
</organism>
<accession>A0A2A4FC25</accession>
<evidence type="ECO:0000313" key="2">
    <source>
        <dbReference type="EMBL" id="PCE30144.1"/>
    </source>
</evidence>
<dbReference type="Gene3D" id="1.10.1200.10">
    <property type="entry name" value="ACP-like"/>
    <property type="match status" value="1"/>
</dbReference>
<dbReference type="EMBL" id="MTZU01000069">
    <property type="protein sequence ID" value="PCE30144.1"/>
    <property type="molecule type" value="Genomic_DNA"/>
</dbReference>
<gene>
    <name evidence="2" type="ORF">BZL54_22085</name>
</gene>
<dbReference type="AlphaFoldDB" id="A0A2A4FC25"/>
<proteinExistence type="predicted"/>
<dbReference type="InterPro" id="IPR036736">
    <property type="entry name" value="ACP-like_sf"/>
</dbReference>
<comment type="caution">
    <text evidence="2">The sequence shown here is derived from an EMBL/GenBank/DDBJ whole genome shotgun (WGS) entry which is preliminary data.</text>
</comment>
<dbReference type="Pfam" id="PF00550">
    <property type="entry name" value="PP-binding"/>
    <property type="match status" value="1"/>
</dbReference>
<dbReference type="PROSITE" id="PS50075">
    <property type="entry name" value="CARRIER"/>
    <property type="match status" value="1"/>
</dbReference>
<dbReference type="SUPFAM" id="SSF47336">
    <property type="entry name" value="ACP-like"/>
    <property type="match status" value="1"/>
</dbReference>
<protein>
    <recommendedName>
        <fullName evidence="1">Carrier domain-containing protein</fullName>
    </recommendedName>
</protein>
<dbReference type="Proteomes" id="UP000217994">
    <property type="component" value="Unassembled WGS sequence"/>
</dbReference>